<dbReference type="InterPro" id="IPR006900">
    <property type="entry name" value="Sec23/24_helical_dom"/>
</dbReference>
<dbReference type="GO" id="GO:0008270">
    <property type="term" value="F:zinc ion binding"/>
    <property type="evidence" value="ECO:0007669"/>
    <property type="project" value="TreeGrafter"/>
</dbReference>
<name>A0A016U1A9_9BILA</name>
<accession>A0A016U1A9</accession>
<dbReference type="InterPro" id="IPR050550">
    <property type="entry name" value="SEC23_SEC24_subfamily"/>
</dbReference>
<dbReference type="Pfam" id="PF04815">
    <property type="entry name" value="Sec23_helical"/>
    <property type="match status" value="1"/>
</dbReference>
<evidence type="ECO:0000259" key="2">
    <source>
        <dbReference type="Pfam" id="PF04815"/>
    </source>
</evidence>
<dbReference type="GO" id="GO:0090110">
    <property type="term" value="P:COPII-coated vesicle cargo loading"/>
    <property type="evidence" value="ECO:0007669"/>
    <property type="project" value="TreeGrafter"/>
</dbReference>
<dbReference type="SUPFAM" id="SSF81811">
    <property type="entry name" value="Helical domain of Sec23/24"/>
    <property type="match status" value="1"/>
</dbReference>
<dbReference type="InterPro" id="IPR036180">
    <property type="entry name" value="Gelsolin-like_dom_sf"/>
</dbReference>
<dbReference type="Gene3D" id="1.20.120.730">
    <property type="entry name" value="Sec23/Sec24 helical domain"/>
    <property type="match status" value="1"/>
</dbReference>
<dbReference type="STRING" id="53326.A0A016U1A9"/>
<keyword evidence="4" id="KW-1185">Reference proteome</keyword>
<dbReference type="GO" id="GO:0030127">
    <property type="term" value="C:COPII vesicle coat"/>
    <property type="evidence" value="ECO:0007669"/>
    <property type="project" value="InterPro"/>
</dbReference>
<dbReference type="GO" id="GO:0070971">
    <property type="term" value="C:endoplasmic reticulum exit site"/>
    <property type="evidence" value="ECO:0007669"/>
    <property type="project" value="TreeGrafter"/>
</dbReference>
<sequence>MLPVISMLQCAHLQCDDHSEGICPGVEVALHIRARPDPFQPFKFLVERLRASGFWQFARSLCLQLHQLSLHTAVDTEPSNAILVSATPVNAIDLACYEWSRLMYHLVYGMLYSVGEKVSESAPLGQLILPETLKLLPLFVNSIVKNDAINGGSEMTVDDKVWMIELIRGMRVDHAMLLLYPKIVPVDHLELQDPSEMTTVTGSVRASYENLNHTKAYLIDNGIVLFLWIGLGVAEAWVQDIFGVNSIAMLDTENAQIPEKDNARSRGLRRAVELLQEVGPRKRKLFVVREKDALEPWMKKFLVEDRSGPNVMSYVDFLCYIHREIRNILS</sequence>
<gene>
    <name evidence="3" type="primary">Acey_s0062.g3323</name>
    <name evidence="3" type="ORF">Y032_0062g3323</name>
</gene>
<protein>
    <recommendedName>
        <fullName evidence="5">Gelsolin-like domain-containing protein</fullName>
    </recommendedName>
</protein>
<dbReference type="OrthoDB" id="5920665at2759"/>
<dbReference type="Proteomes" id="UP000024635">
    <property type="component" value="Unassembled WGS sequence"/>
</dbReference>
<dbReference type="GO" id="GO:0000149">
    <property type="term" value="F:SNARE binding"/>
    <property type="evidence" value="ECO:0007669"/>
    <property type="project" value="TreeGrafter"/>
</dbReference>
<evidence type="ECO:0008006" key="5">
    <source>
        <dbReference type="Google" id="ProtNLM"/>
    </source>
</evidence>
<evidence type="ECO:0000313" key="4">
    <source>
        <dbReference type="Proteomes" id="UP000024635"/>
    </source>
</evidence>
<dbReference type="Pfam" id="PF00626">
    <property type="entry name" value="Gelsolin"/>
    <property type="match status" value="1"/>
</dbReference>
<proteinExistence type="predicted"/>
<dbReference type="InterPro" id="IPR036175">
    <property type="entry name" value="Sec23/24_helical_dom_sf"/>
</dbReference>
<dbReference type="PANTHER" id="PTHR13803:SF4">
    <property type="entry name" value="SECRETORY 24CD, ISOFORM C"/>
    <property type="match status" value="1"/>
</dbReference>
<evidence type="ECO:0000313" key="3">
    <source>
        <dbReference type="EMBL" id="EYC09049.1"/>
    </source>
</evidence>
<dbReference type="Gene3D" id="3.40.20.10">
    <property type="entry name" value="Severin"/>
    <property type="match status" value="1"/>
</dbReference>
<dbReference type="SUPFAM" id="SSF82754">
    <property type="entry name" value="C-terminal, gelsolin-like domain of Sec23/24"/>
    <property type="match status" value="1"/>
</dbReference>
<organism evidence="3 4">
    <name type="scientific">Ancylostoma ceylanicum</name>
    <dbReference type="NCBI Taxonomy" id="53326"/>
    <lineage>
        <taxon>Eukaryota</taxon>
        <taxon>Metazoa</taxon>
        <taxon>Ecdysozoa</taxon>
        <taxon>Nematoda</taxon>
        <taxon>Chromadorea</taxon>
        <taxon>Rhabditida</taxon>
        <taxon>Rhabditina</taxon>
        <taxon>Rhabditomorpha</taxon>
        <taxon>Strongyloidea</taxon>
        <taxon>Ancylostomatidae</taxon>
        <taxon>Ancylostomatinae</taxon>
        <taxon>Ancylostoma</taxon>
    </lineage>
</organism>
<evidence type="ECO:0000259" key="1">
    <source>
        <dbReference type="Pfam" id="PF00626"/>
    </source>
</evidence>
<dbReference type="InterPro" id="IPR007123">
    <property type="entry name" value="Gelsolin-like_dom"/>
</dbReference>
<comment type="caution">
    <text evidence="3">The sequence shown here is derived from an EMBL/GenBank/DDBJ whole genome shotgun (WGS) entry which is preliminary data.</text>
</comment>
<dbReference type="GO" id="GO:0006886">
    <property type="term" value="P:intracellular protein transport"/>
    <property type="evidence" value="ECO:0007669"/>
    <property type="project" value="InterPro"/>
</dbReference>
<feature type="domain" description="Gelsolin-like" evidence="1">
    <location>
        <begin position="202"/>
        <end position="262"/>
    </location>
</feature>
<dbReference type="InterPro" id="IPR029006">
    <property type="entry name" value="ADF-H/Gelsolin-like_dom_sf"/>
</dbReference>
<feature type="domain" description="Sec23/Sec24 helical" evidence="2">
    <location>
        <begin position="111"/>
        <end position="176"/>
    </location>
</feature>
<reference evidence="4" key="1">
    <citation type="journal article" date="2015" name="Nat. Genet.">
        <title>The genome and transcriptome of the zoonotic hookworm Ancylostoma ceylanicum identify infection-specific gene families.</title>
        <authorList>
            <person name="Schwarz E.M."/>
            <person name="Hu Y."/>
            <person name="Antoshechkin I."/>
            <person name="Miller M.M."/>
            <person name="Sternberg P.W."/>
            <person name="Aroian R.V."/>
        </authorList>
    </citation>
    <scope>NUCLEOTIDE SEQUENCE</scope>
    <source>
        <strain evidence="4">HY135</strain>
    </source>
</reference>
<dbReference type="PANTHER" id="PTHR13803">
    <property type="entry name" value="SEC24-RELATED PROTEIN"/>
    <property type="match status" value="1"/>
</dbReference>
<dbReference type="AlphaFoldDB" id="A0A016U1A9"/>
<dbReference type="EMBL" id="JARK01001398">
    <property type="protein sequence ID" value="EYC09049.1"/>
    <property type="molecule type" value="Genomic_DNA"/>
</dbReference>